<evidence type="ECO:0000256" key="1">
    <source>
        <dbReference type="SAM" id="MobiDB-lite"/>
    </source>
</evidence>
<dbReference type="EMBL" id="JAUYVI010000001">
    <property type="protein sequence ID" value="MDQ7246226.1"/>
    <property type="molecule type" value="Genomic_DNA"/>
</dbReference>
<feature type="region of interest" description="Disordered" evidence="1">
    <location>
        <begin position="152"/>
        <end position="176"/>
    </location>
</feature>
<evidence type="ECO:0000313" key="2">
    <source>
        <dbReference type="EMBL" id="MDQ7246226.1"/>
    </source>
</evidence>
<gene>
    <name evidence="2" type="ORF">Q8A70_01050</name>
</gene>
<dbReference type="Proteomes" id="UP001230156">
    <property type="component" value="Unassembled WGS sequence"/>
</dbReference>
<organism evidence="2 3">
    <name type="scientific">Dongia sedimenti</name>
    <dbReference type="NCBI Taxonomy" id="3064282"/>
    <lineage>
        <taxon>Bacteria</taxon>
        <taxon>Pseudomonadati</taxon>
        <taxon>Pseudomonadota</taxon>
        <taxon>Alphaproteobacteria</taxon>
        <taxon>Rhodospirillales</taxon>
        <taxon>Dongiaceae</taxon>
        <taxon>Dongia</taxon>
    </lineage>
</organism>
<protein>
    <submittedName>
        <fullName evidence="2">Uncharacterized protein</fullName>
    </submittedName>
</protein>
<dbReference type="InterPro" id="IPR038996">
    <property type="entry name" value="Gp14"/>
</dbReference>
<evidence type="ECO:0000313" key="3">
    <source>
        <dbReference type="Proteomes" id="UP001230156"/>
    </source>
</evidence>
<reference evidence="3" key="1">
    <citation type="submission" date="2023-08" db="EMBL/GenBank/DDBJ databases">
        <title>Rhodospirillaceae gen. nov., a novel taxon isolated from the Yangtze River Yuezi River estuary sludge.</title>
        <authorList>
            <person name="Ruan L."/>
        </authorList>
    </citation>
    <scope>NUCLEOTIDE SEQUENCE [LARGE SCALE GENOMIC DNA]</scope>
    <source>
        <strain evidence="3">R-7</strain>
    </source>
</reference>
<proteinExistence type="predicted"/>
<dbReference type="Pfam" id="PF24072">
    <property type="entry name" value="T7_gp14"/>
    <property type="match status" value="1"/>
</dbReference>
<sequence>MTWVPIAAAAVQAVGSVVSGVSQYSQAKSQAAYAQTNAGLAEQQAESQAQAIREKARRLSGQNRAAIGASGVDLAGSFLDALADSDIDAELDAQTALWNGKVEAANYRAQAEASKAAGSSALVGGLFGAGTSAISGYANWYDAKARDDIRRKLTTGPEGPSYGPRYPSPNAHSGGF</sequence>
<name>A0ABU0YET7_9PROT</name>
<accession>A0ABU0YET7</accession>
<comment type="caution">
    <text evidence="2">The sequence shown here is derived from an EMBL/GenBank/DDBJ whole genome shotgun (WGS) entry which is preliminary data.</text>
</comment>
<dbReference type="RefSeq" id="WP_379953603.1">
    <property type="nucleotide sequence ID" value="NZ_JAUYVI010000001.1"/>
</dbReference>
<keyword evidence="3" id="KW-1185">Reference proteome</keyword>